<gene>
    <name evidence="2" type="ORF">WH52_02000</name>
</gene>
<sequence>MKKIILSLAVISTLIFTACSDDNDNLPTTKTVTQSFQNLPDLGSNYVYEGWLIVGNEKISTGRFSHTEGANHTSSALDIAKVSAATMYVLTIESTNETGADLAIPSGWIFSKGAFTGNNAAPSTDDALYKGATNLETATAQAFLKAPSVGTVGGDANGIWFINALPPTSGGFTNLPTLADGWIYEGWVVVDGKDGNKVPVSTGRFSDPNAADVSFFGAANNNEFKGPNGVPPFPGEDYIVDPNNRYPNVTFPIDLTSATVVISIEPTTNDAQAPFGLKPFVQALNNQAVSTAFTVDNNYAGKAISGNVSR</sequence>
<dbReference type="PROSITE" id="PS51257">
    <property type="entry name" value="PROKAR_LIPOPROTEIN"/>
    <property type="match status" value="1"/>
</dbReference>
<comment type="caution">
    <text evidence="2">The sequence shown here is derived from an EMBL/GenBank/DDBJ whole genome shotgun (WGS) entry which is preliminary data.</text>
</comment>
<feature type="chain" id="PRO_5012056447" description="Lipoprotein" evidence="1">
    <location>
        <begin position="21"/>
        <end position="310"/>
    </location>
</feature>
<dbReference type="STRING" id="1635173.WH52_02000"/>
<protein>
    <recommendedName>
        <fullName evidence="4">Lipoprotein</fullName>
    </recommendedName>
</protein>
<evidence type="ECO:0000256" key="1">
    <source>
        <dbReference type="SAM" id="SignalP"/>
    </source>
</evidence>
<dbReference type="OrthoDB" id="1115036at2"/>
<dbReference type="InParanoid" id="A0A1Y2PHF2"/>
<keyword evidence="3" id="KW-1185">Reference proteome</keyword>
<dbReference type="AlphaFoldDB" id="A0A1Y2PHF2"/>
<proteinExistence type="predicted"/>
<organism evidence="2 3">
    <name type="scientific">Tenacibaculum holothuriorum</name>
    <dbReference type="NCBI Taxonomy" id="1635173"/>
    <lineage>
        <taxon>Bacteria</taxon>
        <taxon>Pseudomonadati</taxon>
        <taxon>Bacteroidota</taxon>
        <taxon>Flavobacteriia</taxon>
        <taxon>Flavobacteriales</taxon>
        <taxon>Flavobacteriaceae</taxon>
        <taxon>Tenacibaculum</taxon>
    </lineage>
</organism>
<evidence type="ECO:0000313" key="2">
    <source>
        <dbReference type="EMBL" id="OSY89431.1"/>
    </source>
</evidence>
<name>A0A1Y2PHF2_9FLAO</name>
<dbReference type="EMBL" id="LAPZ01000001">
    <property type="protein sequence ID" value="OSY89431.1"/>
    <property type="molecule type" value="Genomic_DNA"/>
</dbReference>
<reference evidence="2 3" key="1">
    <citation type="submission" date="2015-03" db="EMBL/GenBank/DDBJ databases">
        <title>Genome sequence of Tenacibaculum sp. S2-2, isolated from intestinal microbiota of sea cucumber, Apostichopus japonicas.</title>
        <authorList>
            <person name="Shao Z."/>
            <person name="Wang L."/>
            <person name="Li X."/>
        </authorList>
    </citation>
    <scope>NUCLEOTIDE SEQUENCE [LARGE SCALE GENOMIC DNA]</scope>
    <source>
        <strain evidence="2 3">S2-2</strain>
    </source>
</reference>
<dbReference type="Proteomes" id="UP000194221">
    <property type="component" value="Unassembled WGS sequence"/>
</dbReference>
<dbReference type="RefSeq" id="WP_086029243.1">
    <property type="nucleotide sequence ID" value="NZ_LAPZ01000001.1"/>
</dbReference>
<evidence type="ECO:0008006" key="4">
    <source>
        <dbReference type="Google" id="ProtNLM"/>
    </source>
</evidence>
<feature type="signal peptide" evidence="1">
    <location>
        <begin position="1"/>
        <end position="20"/>
    </location>
</feature>
<evidence type="ECO:0000313" key="3">
    <source>
        <dbReference type="Proteomes" id="UP000194221"/>
    </source>
</evidence>
<accession>A0A1Y2PHF2</accession>
<keyword evidence="1" id="KW-0732">Signal</keyword>